<reference evidence="6 7" key="1">
    <citation type="submission" date="2021-03" db="EMBL/GenBank/DDBJ databases">
        <title>Fibrella sp. HMF5036 genome sequencing and assembly.</title>
        <authorList>
            <person name="Kang H."/>
            <person name="Kim H."/>
            <person name="Bae S."/>
            <person name="Joh K."/>
        </authorList>
    </citation>
    <scope>NUCLEOTIDE SEQUENCE [LARGE SCALE GENOMIC DNA]</scope>
    <source>
        <strain evidence="6 7">HMF5036</strain>
    </source>
</reference>
<keyword evidence="2" id="KW-0238">DNA-binding</keyword>
<keyword evidence="4" id="KW-1133">Transmembrane helix</keyword>
<evidence type="ECO:0000259" key="5">
    <source>
        <dbReference type="PROSITE" id="PS50043"/>
    </source>
</evidence>
<keyword evidence="3" id="KW-0804">Transcription</keyword>
<feature type="transmembrane region" description="Helical" evidence="4">
    <location>
        <begin position="237"/>
        <end position="259"/>
    </location>
</feature>
<proteinExistence type="predicted"/>
<dbReference type="PANTHER" id="PTHR44688">
    <property type="entry name" value="DNA-BINDING TRANSCRIPTIONAL ACTIVATOR DEVR_DOSR"/>
    <property type="match status" value="1"/>
</dbReference>
<evidence type="ECO:0000313" key="7">
    <source>
        <dbReference type="Proteomes" id="UP000664795"/>
    </source>
</evidence>
<dbReference type="Pfam" id="PF00196">
    <property type="entry name" value="GerE"/>
    <property type="match status" value="1"/>
</dbReference>
<dbReference type="InterPro" id="IPR016032">
    <property type="entry name" value="Sig_transdc_resp-reg_C-effctor"/>
</dbReference>
<dbReference type="Gene3D" id="1.10.10.10">
    <property type="entry name" value="Winged helix-like DNA-binding domain superfamily/Winged helix DNA-binding domain"/>
    <property type="match status" value="1"/>
</dbReference>
<dbReference type="PROSITE" id="PS50043">
    <property type="entry name" value="HTH_LUXR_2"/>
    <property type="match status" value="1"/>
</dbReference>
<dbReference type="PRINTS" id="PR00038">
    <property type="entry name" value="HTHLUXR"/>
</dbReference>
<evidence type="ECO:0000256" key="4">
    <source>
        <dbReference type="SAM" id="Phobius"/>
    </source>
</evidence>
<dbReference type="EMBL" id="JAFMYU010000007">
    <property type="protein sequence ID" value="MBO0931574.1"/>
    <property type="molecule type" value="Genomic_DNA"/>
</dbReference>
<dbReference type="AlphaFoldDB" id="A0A939G6L6"/>
<dbReference type="PANTHER" id="PTHR44688:SF16">
    <property type="entry name" value="DNA-BINDING TRANSCRIPTIONAL ACTIVATOR DEVR_DOSR"/>
    <property type="match status" value="1"/>
</dbReference>
<keyword evidence="1" id="KW-0805">Transcription regulation</keyword>
<evidence type="ECO:0000256" key="1">
    <source>
        <dbReference type="ARBA" id="ARBA00023015"/>
    </source>
</evidence>
<name>A0A939G6L6_9BACT</name>
<feature type="domain" description="HTH luxR-type" evidence="5">
    <location>
        <begin position="314"/>
        <end position="378"/>
    </location>
</feature>
<dbReference type="SMART" id="SM00421">
    <property type="entry name" value="HTH_LUXR"/>
    <property type="match status" value="1"/>
</dbReference>
<dbReference type="CDD" id="cd06170">
    <property type="entry name" value="LuxR_C_like"/>
    <property type="match status" value="1"/>
</dbReference>
<dbReference type="InterPro" id="IPR000792">
    <property type="entry name" value="Tscrpt_reg_LuxR_C"/>
</dbReference>
<evidence type="ECO:0000256" key="3">
    <source>
        <dbReference type="ARBA" id="ARBA00023163"/>
    </source>
</evidence>
<dbReference type="GO" id="GO:0006355">
    <property type="term" value="P:regulation of DNA-templated transcription"/>
    <property type="evidence" value="ECO:0007669"/>
    <property type="project" value="InterPro"/>
</dbReference>
<organism evidence="6 7">
    <name type="scientific">Fibrella aquatilis</name>
    <dbReference type="NCBI Taxonomy" id="2817059"/>
    <lineage>
        <taxon>Bacteria</taxon>
        <taxon>Pseudomonadati</taxon>
        <taxon>Bacteroidota</taxon>
        <taxon>Cytophagia</taxon>
        <taxon>Cytophagales</taxon>
        <taxon>Spirosomataceae</taxon>
        <taxon>Fibrella</taxon>
    </lineage>
</organism>
<keyword evidence="4" id="KW-0472">Membrane</keyword>
<keyword evidence="4" id="KW-0812">Transmembrane</keyword>
<dbReference type="GO" id="GO:0003677">
    <property type="term" value="F:DNA binding"/>
    <property type="evidence" value="ECO:0007669"/>
    <property type="project" value="UniProtKB-KW"/>
</dbReference>
<dbReference type="Proteomes" id="UP000664795">
    <property type="component" value="Unassembled WGS sequence"/>
</dbReference>
<dbReference type="SUPFAM" id="SSF46894">
    <property type="entry name" value="C-terminal effector domain of the bipartite response regulators"/>
    <property type="match status" value="1"/>
</dbReference>
<dbReference type="InterPro" id="IPR011990">
    <property type="entry name" value="TPR-like_helical_dom_sf"/>
</dbReference>
<dbReference type="SUPFAM" id="SSF48452">
    <property type="entry name" value="TPR-like"/>
    <property type="match status" value="1"/>
</dbReference>
<protein>
    <submittedName>
        <fullName evidence="6">Helix-turn-helix transcriptional regulator</fullName>
    </submittedName>
</protein>
<gene>
    <name evidence="6" type="ORF">J2I48_11245</name>
</gene>
<accession>A0A939G6L6</accession>
<keyword evidence="7" id="KW-1185">Reference proteome</keyword>
<dbReference type="InterPro" id="IPR036388">
    <property type="entry name" value="WH-like_DNA-bd_sf"/>
</dbReference>
<sequence>MLIPLLDNPAYSPDEQFQATVLLSYTYKRLLDYTTALSWLTKAGQLARQTTRPDSNQTQIQAQLALSYQYAKSDRLMRQLERNHFRYLDPENRAKIVHQQGYLLFLAKQYPEADALYDRAMLDLQASSPCDMPMILVKKMQLYAAMNQMQRVETTLQQTCRYADSCGIVKYKIYAYDELKGIYKARHDLIGMAQATSVLDSLNQAYAQTQHMAELHNQHQTLEREKQDRQLATRQQWLTYALAGLGTLALLALGLWIALRRRRARQLRMEAELDRMRTELTALMTLSSSPLVPPAVLPMTPTAAPTPTYPPRLQRPDLSTLSDRQRDVLDGIVAGLSNRDIADKLFVSENTVKYHLKNIYVLLNVRDRVDLLVNLTGK</sequence>
<evidence type="ECO:0000313" key="6">
    <source>
        <dbReference type="EMBL" id="MBO0931574.1"/>
    </source>
</evidence>
<comment type="caution">
    <text evidence="6">The sequence shown here is derived from an EMBL/GenBank/DDBJ whole genome shotgun (WGS) entry which is preliminary data.</text>
</comment>
<evidence type="ECO:0000256" key="2">
    <source>
        <dbReference type="ARBA" id="ARBA00023125"/>
    </source>
</evidence>